<sequence length="63" mass="6856">MESQAPVYGGSVSPPDSLAPGQSGAWEEDCFAAEDDEYLQWTIRFSDRESAEPCPEITFAGQV</sequence>
<dbReference type="Proteomes" id="UP000579647">
    <property type="component" value="Unassembled WGS sequence"/>
</dbReference>
<feature type="region of interest" description="Disordered" evidence="1">
    <location>
        <begin position="1"/>
        <end position="24"/>
    </location>
</feature>
<evidence type="ECO:0000313" key="2">
    <source>
        <dbReference type="EMBL" id="MBB5490786.1"/>
    </source>
</evidence>
<protein>
    <submittedName>
        <fullName evidence="2">Uncharacterized protein</fullName>
    </submittedName>
</protein>
<proteinExistence type="predicted"/>
<comment type="caution">
    <text evidence="2">The sequence shown here is derived from an EMBL/GenBank/DDBJ whole genome shotgun (WGS) entry which is preliminary data.</text>
</comment>
<evidence type="ECO:0000313" key="3">
    <source>
        <dbReference type="Proteomes" id="UP000579647"/>
    </source>
</evidence>
<keyword evidence="3" id="KW-1185">Reference proteome</keyword>
<dbReference type="AlphaFoldDB" id="A0A840WH74"/>
<evidence type="ECO:0000256" key="1">
    <source>
        <dbReference type="SAM" id="MobiDB-lite"/>
    </source>
</evidence>
<organism evidence="2 3">
    <name type="scientific">Nocardiopsis metallicus</name>
    <dbReference type="NCBI Taxonomy" id="179819"/>
    <lineage>
        <taxon>Bacteria</taxon>
        <taxon>Bacillati</taxon>
        <taxon>Actinomycetota</taxon>
        <taxon>Actinomycetes</taxon>
        <taxon>Streptosporangiales</taxon>
        <taxon>Nocardiopsidaceae</taxon>
        <taxon>Nocardiopsis</taxon>
    </lineage>
</organism>
<dbReference type="RefSeq" id="WP_184364418.1">
    <property type="nucleotide sequence ID" value="NZ_BAAAKM010000086.1"/>
</dbReference>
<accession>A0A840WH74</accession>
<name>A0A840WH74_9ACTN</name>
<gene>
    <name evidence="2" type="ORF">HNR07_001923</name>
</gene>
<reference evidence="2 3" key="1">
    <citation type="submission" date="2020-08" db="EMBL/GenBank/DDBJ databases">
        <title>Sequencing the genomes of 1000 actinobacteria strains.</title>
        <authorList>
            <person name="Klenk H.-P."/>
        </authorList>
    </citation>
    <scope>NUCLEOTIDE SEQUENCE [LARGE SCALE GENOMIC DNA]</scope>
    <source>
        <strain evidence="2 3">DSM 44598</strain>
    </source>
</reference>
<dbReference type="EMBL" id="JACHDO010000001">
    <property type="protein sequence ID" value="MBB5490786.1"/>
    <property type="molecule type" value="Genomic_DNA"/>
</dbReference>